<dbReference type="InterPro" id="IPR036388">
    <property type="entry name" value="WH-like_DNA-bd_sf"/>
</dbReference>
<dbReference type="InterPro" id="IPR007737">
    <property type="entry name" value="Mga_HTH"/>
</dbReference>
<evidence type="ECO:0000256" key="2">
    <source>
        <dbReference type="ARBA" id="ARBA00023015"/>
    </source>
</evidence>
<name>A0A7L5AH10_9MICO</name>
<reference evidence="7 8" key="1">
    <citation type="submission" date="2016-09" db="EMBL/GenBank/DDBJ databases">
        <title>Complete genome sequence of microbes from the polar regions.</title>
        <authorList>
            <person name="Liao L."/>
            <person name="Chen B."/>
        </authorList>
    </citation>
    <scope>NUCLEOTIDE SEQUENCE [LARGE SCALE GENOMIC DNA]</scope>
    <source>
        <strain evidence="7 8">ZS314</strain>
    </source>
</reference>
<evidence type="ECO:0000313" key="8">
    <source>
        <dbReference type="Proteomes" id="UP000464507"/>
    </source>
</evidence>
<dbReference type="CDD" id="cd05568">
    <property type="entry name" value="PTS_IIB_bgl_like"/>
    <property type="match status" value="1"/>
</dbReference>
<dbReference type="EMBL" id="CP017146">
    <property type="protein sequence ID" value="QHO69055.1"/>
    <property type="molecule type" value="Genomic_DNA"/>
</dbReference>
<dbReference type="InterPro" id="IPR050661">
    <property type="entry name" value="BglG_antiterminators"/>
</dbReference>
<keyword evidence="3" id="KW-0010">Activator</keyword>
<dbReference type="PANTHER" id="PTHR30185">
    <property type="entry name" value="CRYPTIC BETA-GLUCOSIDE BGL OPERON ANTITERMINATOR"/>
    <property type="match status" value="1"/>
</dbReference>
<proteinExistence type="predicted"/>
<keyword evidence="1" id="KW-0677">Repeat</keyword>
<dbReference type="Pfam" id="PF05043">
    <property type="entry name" value="Mga"/>
    <property type="match status" value="1"/>
</dbReference>
<evidence type="ECO:0000256" key="4">
    <source>
        <dbReference type="ARBA" id="ARBA00023163"/>
    </source>
</evidence>
<dbReference type="InterPro" id="IPR013196">
    <property type="entry name" value="HTH_11"/>
</dbReference>
<dbReference type="Gene3D" id="1.10.1790.10">
    <property type="entry name" value="PRD domain"/>
    <property type="match status" value="1"/>
</dbReference>
<feature type="domain" description="PTS EIIA type-2" evidence="5">
    <location>
        <begin position="496"/>
        <end position="637"/>
    </location>
</feature>
<dbReference type="Proteomes" id="UP000464507">
    <property type="component" value="Chromosome"/>
</dbReference>
<evidence type="ECO:0000259" key="6">
    <source>
        <dbReference type="PROSITE" id="PS51372"/>
    </source>
</evidence>
<evidence type="ECO:0000313" key="7">
    <source>
        <dbReference type="EMBL" id="QHO69055.1"/>
    </source>
</evidence>
<evidence type="ECO:0000259" key="5">
    <source>
        <dbReference type="PROSITE" id="PS51094"/>
    </source>
</evidence>
<dbReference type="Pfam" id="PF00874">
    <property type="entry name" value="PRD"/>
    <property type="match status" value="1"/>
</dbReference>
<organism evidence="7 8">
    <name type="scientific">Marisediminicola antarctica</name>
    <dbReference type="NCBI Taxonomy" id="674079"/>
    <lineage>
        <taxon>Bacteria</taxon>
        <taxon>Bacillati</taxon>
        <taxon>Actinomycetota</taxon>
        <taxon>Actinomycetes</taxon>
        <taxon>Micrococcales</taxon>
        <taxon>Microbacteriaceae</taxon>
        <taxon>Marisediminicola</taxon>
    </lineage>
</organism>
<dbReference type="Gene3D" id="1.10.10.10">
    <property type="entry name" value="Winged helix-like DNA-binding domain superfamily/Winged helix DNA-binding domain"/>
    <property type="match status" value="1"/>
</dbReference>
<gene>
    <name evidence="7" type="ORF">BHD05_04755</name>
</gene>
<dbReference type="SUPFAM" id="SSF63520">
    <property type="entry name" value="PTS-regulatory domain, PRD"/>
    <property type="match status" value="2"/>
</dbReference>
<evidence type="ECO:0000256" key="3">
    <source>
        <dbReference type="ARBA" id="ARBA00023159"/>
    </source>
</evidence>
<dbReference type="Gene3D" id="3.40.930.10">
    <property type="entry name" value="Mannitol-specific EII, Chain A"/>
    <property type="match status" value="1"/>
</dbReference>
<dbReference type="InterPro" id="IPR036634">
    <property type="entry name" value="PRD_sf"/>
</dbReference>
<dbReference type="KEGG" id="mant:BHD05_04755"/>
<dbReference type="InterPro" id="IPR016152">
    <property type="entry name" value="PTrfase/Anion_transptr"/>
</dbReference>
<dbReference type="RefSeq" id="WP_161885420.1">
    <property type="nucleotide sequence ID" value="NZ_CP017146.1"/>
</dbReference>
<feature type="domain" description="PRD" evidence="6">
    <location>
        <begin position="287"/>
        <end position="393"/>
    </location>
</feature>
<protein>
    <submittedName>
        <fullName evidence="7">Transcriptional antiterminator</fullName>
    </submittedName>
</protein>
<keyword evidence="4" id="KW-0804">Transcription</keyword>
<sequence length="639" mass="71979">MSDRHDRLLGYLSHSDGWVTAAELSDHLGVSTRSVRSYVTAVKASAAPLEVIASSTSGYRLNRDLYSSFLAQRSRAPESESPRDRIYHLLRRLGDAPTGLDIYSLADSMYVSESTIESDLRKLKAELDGSELVLSRQETIVRISGSELDLRRLLSRMFRDEGAQGFLELESIEREFESSNLRDFKTDLIEMLDSHGYFVNEYGINNVLLHVAIAVDRRKKNQPASAVPGSGADAAPQDIATELTRLIERHFDVELGRDDVDYLVLLLTTRVVTRNDRGNLFSSATATAPDPHVEIVTRIVERVGEEYLVDLDDDDFIARLALHVGSLIVRAQDKSYSRNPMTRSIKTAYPMIYELAVFIASEVQREATIVINDDEISYIALHVGSYLERESRREERVTCAIVCPNYYDMHLLLRERLEAVLGTEIQIDTVITRTDVDWSTLATDLVLTTISPGTFADNVVPIQPFLTDNDIDSVRRAISRVRRQRRRVRLKEDLLLFFDEAFFVRNVSGTDEESVIRELGGRMVASGIIDEAYLDAAIERERMSSTAFTDNLAVPHAMTMTAKRTAICIAVNETPINWGDNRVNVVALAAFSATDRTTFQAIFDQFVSVFADRDDVQQLVRRAVDFPSFIEEIVRGIDK</sequence>
<keyword evidence="2" id="KW-0805">Transcription regulation</keyword>
<dbReference type="AlphaFoldDB" id="A0A7L5AH10"/>
<dbReference type="PROSITE" id="PS51372">
    <property type="entry name" value="PRD_2"/>
    <property type="match status" value="1"/>
</dbReference>
<dbReference type="Pfam" id="PF08279">
    <property type="entry name" value="HTH_11"/>
    <property type="match status" value="1"/>
</dbReference>
<dbReference type="SUPFAM" id="SSF55804">
    <property type="entry name" value="Phoshotransferase/anion transport protein"/>
    <property type="match status" value="1"/>
</dbReference>
<dbReference type="PROSITE" id="PS51094">
    <property type="entry name" value="PTS_EIIA_TYPE_2"/>
    <property type="match status" value="1"/>
</dbReference>
<evidence type="ECO:0000256" key="1">
    <source>
        <dbReference type="ARBA" id="ARBA00022737"/>
    </source>
</evidence>
<accession>A0A7L5AH10</accession>
<keyword evidence="8" id="KW-1185">Reference proteome</keyword>
<dbReference type="Pfam" id="PF00359">
    <property type="entry name" value="PTS_EIIA_2"/>
    <property type="match status" value="1"/>
</dbReference>
<dbReference type="PANTHER" id="PTHR30185:SF12">
    <property type="entry name" value="TRANSCRIPTIONAL REGULATOR MANR"/>
    <property type="match status" value="1"/>
</dbReference>
<dbReference type="InterPro" id="IPR011608">
    <property type="entry name" value="PRD"/>
</dbReference>
<dbReference type="OrthoDB" id="3710983at2"/>
<dbReference type="GO" id="GO:0006355">
    <property type="term" value="P:regulation of DNA-templated transcription"/>
    <property type="evidence" value="ECO:0007669"/>
    <property type="project" value="InterPro"/>
</dbReference>
<dbReference type="InterPro" id="IPR002178">
    <property type="entry name" value="PTS_EIIA_type-2_dom"/>
</dbReference>